<keyword evidence="2" id="KW-0444">Lipid biosynthesis</keyword>
<dbReference type="EMBL" id="QJKC01000019">
    <property type="protein sequence ID" value="PXX42290.1"/>
    <property type="molecule type" value="Genomic_DNA"/>
</dbReference>
<dbReference type="OrthoDB" id="5297413at2"/>
<dbReference type="PRINTS" id="PR01071">
    <property type="entry name" value="ACOABIOTINCC"/>
</dbReference>
<keyword evidence="2" id="KW-0443">Lipid metabolism</keyword>
<reference evidence="4 5" key="1">
    <citation type="submission" date="2018-05" db="EMBL/GenBank/DDBJ databases">
        <title>Genomic Encyclopedia of Type Strains, Phase IV (KMG-IV): sequencing the most valuable type-strain genomes for metagenomic binning, comparative biology and taxonomic classification.</title>
        <authorList>
            <person name="Goeker M."/>
        </authorList>
    </citation>
    <scope>NUCLEOTIDE SEQUENCE [LARGE SCALE GENOMIC DNA]</scope>
    <source>
        <strain evidence="4 5">DSM 25134</strain>
    </source>
</reference>
<gene>
    <name evidence="4" type="ORF">DFR38_1193</name>
</gene>
<dbReference type="PROSITE" id="PS50968">
    <property type="entry name" value="BIOTINYL_LIPOYL"/>
    <property type="match status" value="1"/>
</dbReference>
<dbReference type="CDD" id="cd06850">
    <property type="entry name" value="biotinyl_domain"/>
    <property type="match status" value="1"/>
</dbReference>
<keyword evidence="2" id="KW-0092">Biotin</keyword>
<proteinExistence type="predicted"/>
<dbReference type="InterPro" id="IPR011053">
    <property type="entry name" value="Single_hybrid_motif"/>
</dbReference>
<dbReference type="RefSeq" id="WP_059287643.1">
    <property type="nucleotide sequence ID" value="NZ_LNQU01000311.1"/>
</dbReference>
<evidence type="ECO:0000313" key="4">
    <source>
        <dbReference type="EMBL" id="PXX42290.1"/>
    </source>
</evidence>
<feature type="domain" description="Lipoyl-binding" evidence="3">
    <location>
        <begin position="1"/>
        <end position="79"/>
    </location>
</feature>
<dbReference type="Gene3D" id="2.40.50.100">
    <property type="match status" value="1"/>
</dbReference>
<dbReference type="GO" id="GO:0006633">
    <property type="term" value="P:fatty acid biosynthetic process"/>
    <property type="evidence" value="ECO:0007669"/>
    <property type="project" value="UniProtKB-UniPathway"/>
</dbReference>
<dbReference type="InterPro" id="IPR001249">
    <property type="entry name" value="AcCoA_biotinCC"/>
</dbReference>
<keyword evidence="5" id="KW-1185">Reference proteome</keyword>
<comment type="caution">
    <text evidence="4">The sequence shown here is derived from an EMBL/GenBank/DDBJ whole genome shotgun (WGS) entry which is preliminary data.</text>
</comment>
<dbReference type="UniPathway" id="UPA00094"/>
<dbReference type="Proteomes" id="UP000248395">
    <property type="component" value="Unassembled WGS sequence"/>
</dbReference>
<organism evidence="4 5">
    <name type="scientific">Aquitalea magnusonii</name>
    <dbReference type="NCBI Taxonomy" id="332411"/>
    <lineage>
        <taxon>Bacteria</taxon>
        <taxon>Pseudomonadati</taxon>
        <taxon>Pseudomonadota</taxon>
        <taxon>Betaproteobacteria</taxon>
        <taxon>Neisseriales</taxon>
        <taxon>Chromobacteriaceae</taxon>
        <taxon>Aquitalea</taxon>
    </lineage>
</organism>
<dbReference type="GO" id="GO:0003989">
    <property type="term" value="F:acetyl-CoA carboxylase activity"/>
    <property type="evidence" value="ECO:0007669"/>
    <property type="project" value="InterPro"/>
</dbReference>
<evidence type="ECO:0000256" key="2">
    <source>
        <dbReference type="RuleBase" id="RU364072"/>
    </source>
</evidence>
<dbReference type="InterPro" id="IPR000089">
    <property type="entry name" value="Biotin_lipoyl"/>
</dbReference>
<comment type="function">
    <text evidence="1 2">This protein is a component of the acetyl coenzyme A carboxylase complex; first, biotin carboxylase catalyzes the carboxylation of the carrier protein and then the transcarboxylase transfers the carboxyl group to form malonyl-CoA.</text>
</comment>
<dbReference type="Pfam" id="PF00364">
    <property type="entry name" value="Biotin_lipoyl"/>
    <property type="match status" value="1"/>
</dbReference>
<comment type="pathway">
    <text evidence="2">Lipid metabolism; fatty acid biosynthesis.</text>
</comment>
<sequence length="80" mass="8520">MPEHLIPAPLPGTFYRRPAPDAAPYVAEGSPVEADTVIACIEVMKQFNEMTAGHGGQLMAFLVEDGEAVEIGQPVARVLT</sequence>
<evidence type="ECO:0000259" key="3">
    <source>
        <dbReference type="PROSITE" id="PS50968"/>
    </source>
</evidence>
<name>A0A318J577_9NEIS</name>
<accession>A0A318J577</accession>
<dbReference type="AlphaFoldDB" id="A0A318J577"/>
<protein>
    <recommendedName>
        <fullName evidence="2">Biotin carboxyl carrier protein of acetyl-CoA carboxylase</fullName>
    </recommendedName>
</protein>
<keyword evidence="2" id="KW-0276">Fatty acid metabolism</keyword>
<dbReference type="SUPFAM" id="SSF51230">
    <property type="entry name" value="Single hybrid motif"/>
    <property type="match status" value="1"/>
</dbReference>
<dbReference type="NCBIfam" id="NF005457">
    <property type="entry name" value="PRK07051.1"/>
    <property type="match status" value="1"/>
</dbReference>
<evidence type="ECO:0000256" key="1">
    <source>
        <dbReference type="ARBA" id="ARBA00003761"/>
    </source>
</evidence>
<dbReference type="GO" id="GO:0009317">
    <property type="term" value="C:acetyl-CoA carboxylase complex"/>
    <property type="evidence" value="ECO:0007669"/>
    <property type="project" value="InterPro"/>
</dbReference>
<evidence type="ECO:0000313" key="5">
    <source>
        <dbReference type="Proteomes" id="UP000248395"/>
    </source>
</evidence>
<keyword evidence="2" id="KW-0275">Fatty acid biosynthesis</keyword>